<dbReference type="AlphaFoldDB" id="A0A167WTD9"/>
<name>A0A167WTD9_9AGAM</name>
<sequence length="87" mass="9221">MVRWLQVCYPQGTDDNGCGDVGDACNGERGCCDGLPCIGPDARRIWYPQGTLDKGCGDLDEACNNGRGCCDGLSCIGPDSRRTCVSQ</sequence>
<evidence type="ECO:0000313" key="1">
    <source>
        <dbReference type="EMBL" id="KZP06451.1"/>
    </source>
</evidence>
<dbReference type="EMBL" id="KV417786">
    <property type="protein sequence ID" value="KZP06451.1"/>
    <property type="molecule type" value="Genomic_DNA"/>
</dbReference>
<accession>A0A167WTD9</accession>
<evidence type="ECO:0000313" key="2">
    <source>
        <dbReference type="Proteomes" id="UP000076532"/>
    </source>
</evidence>
<protein>
    <submittedName>
        <fullName evidence="1">Uncharacterized protein</fullName>
    </submittedName>
</protein>
<dbReference type="Proteomes" id="UP000076532">
    <property type="component" value="Unassembled WGS sequence"/>
</dbReference>
<gene>
    <name evidence="1" type="ORF">FIBSPDRAFT_318266</name>
</gene>
<proteinExistence type="predicted"/>
<organism evidence="1 2">
    <name type="scientific">Athelia psychrophila</name>
    <dbReference type="NCBI Taxonomy" id="1759441"/>
    <lineage>
        <taxon>Eukaryota</taxon>
        <taxon>Fungi</taxon>
        <taxon>Dikarya</taxon>
        <taxon>Basidiomycota</taxon>
        <taxon>Agaricomycotina</taxon>
        <taxon>Agaricomycetes</taxon>
        <taxon>Agaricomycetidae</taxon>
        <taxon>Atheliales</taxon>
        <taxon>Atheliaceae</taxon>
        <taxon>Athelia</taxon>
    </lineage>
</organism>
<reference evidence="1 2" key="1">
    <citation type="journal article" date="2016" name="Mol. Biol. Evol.">
        <title>Comparative Genomics of Early-Diverging Mushroom-Forming Fungi Provides Insights into the Origins of Lignocellulose Decay Capabilities.</title>
        <authorList>
            <person name="Nagy L.G."/>
            <person name="Riley R."/>
            <person name="Tritt A."/>
            <person name="Adam C."/>
            <person name="Daum C."/>
            <person name="Floudas D."/>
            <person name="Sun H."/>
            <person name="Yadav J.S."/>
            <person name="Pangilinan J."/>
            <person name="Larsson K.H."/>
            <person name="Matsuura K."/>
            <person name="Barry K."/>
            <person name="Labutti K."/>
            <person name="Kuo R."/>
            <person name="Ohm R.A."/>
            <person name="Bhattacharya S.S."/>
            <person name="Shirouzu T."/>
            <person name="Yoshinaga Y."/>
            <person name="Martin F.M."/>
            <person name="Grigoriev I.V."/>
            <person name="Hibbett D.S."/>
        </authorList>
    </citation>
    <scope>NUCLEOTIDE SEQUENCE [LARGE SCALE GENOMIC DNA]</scope>
    <source>
        <strain evidence="1 2">CBS 109695</strain>
    </source>
</reference>
<keyword evidence="2" id="KW-1185">Reference proteome</keyword>